<keyword evidence="2" id="KW-1185">Reference proteome</keyword>
<proteinExistence type="predicted"/>
<organism evidence="1 2">
    <name type="scientific">Paracoccidioides lutzii (strain ATCC MYA-826 / Pb01)</name>
    <name type="common">Paracoccidioides brasiliensis</name>
    <dbReference type="NCBI Taxonomy" id="502779"/>
    <lineage>
        <taxon>Eukaryota</taxon>
        <taxon>Fungi</taxon>
        <taxon>Dikarya</taxon>
        <taxon>Ascomycota</taxon>
        <taxon>Pezizomycotina</taxon>
        <taxon>Eurotiomycetes</taxon>
        <taxon>Eurotiomycetidae</taxon>
        <taxon>Onygenales</taxon>
        <taxon>Ajellomycetaceae</taxon>
        <taxon>Paracoccidioides</taxon>
    </lineage>
</organism>
<sequence length="76" mass="8582">MQANRFPKVSRRRPWNKNAQFLEVDHVFPTSSKFYSKLQIYVGSKTWGSTKGIESGAQKFSRGAGFASSPTPDPRM</sequence>
<protein>
    <submittedName>
        <fullName evidence="1">Uncharacterized protein</fullName>
    </submittedName>
</protein>
<dbReference type="AlphaFoldDB" id="C1GTH1"/>
<dbReference type="VEuPathDB" id="FungiDB:PAAG_01816"/>
<dbReference type="GeneID" id="9099309"/>
<dbReference type="RefSeq" id="XP_015701459.1">
    <property type="nucleotide sequence ID" value="XM_015844455.1"/>
</dbReference>
<evidence type="ECO:0000313" key="2">
    <source>
        <dbReference type="Proteomes" id="UP000002059"/>
    </source>
</evidence>
<accession>C1GTH1</accession>
<reference evidence="1 2" key="1">
    <citation type="journal article" date="2011" name="PLoS Genet.">
        <title>Comparative genomic analysis of human fungal pathogens causing paracoccidioidomycosis.</title>
        <authorList>
            <person name="Desjardins C.A."/>
            <person name="Champion M.D."/>
            <person name="Holder J.W."/>
            <person name="Muszewska A."/>
            <person name="Goldberg J."/>
            <person name="Bailao A.M."/>
            <person name="Brigido M.M."/>
            <person name="Ferreira M.E."/>
            <person name="Garcia A.M."/>
            <person name="Grynberg M."/>
            <person name="Gujja S."/>
            <person name="Heiman D.I."/>
            <person name="Henn M.R."/>
            <person name="Kodira C.D."/>
            <person name="Leon-Narvaez H."/>
            <person name="Longo L.V."/>
            <person name="Ma L.J."/>
            <person name="Malavazi I."/>
            <person name="Matsuo A.L."/>
            <person name="Morais F.V."/>
            <person name="Pereira M."/>
            <person name="Rodriguez-Brito S."/>
            <person name="Sakthikumar S."/>
            <person name="Salem-Izacc S.M."/>
            <person name="Sykes S.M."/>
            <person name="Teixeira M.M."/>
            <person name="Vallejo M.C."/>
            <person name="Walter M.E."/>
            <person name="Yandava C."/>
            <person name="Young S."/>
            <person name="Zeng Q."/>
            <person name="Zucker J."/>
            <person name="Felipe M.S."/>
            <person name="Goldman G.H."/>
            <person name="Haas B.J."/>
            <person name="McEwen J.G."/>
            <person name="Nino-Vega G."/>
            <person name="Puccia R."/>
            <person name="San-Blas G."/>
            <person name="Soares C.M."/>
            <person name="Birren B.W."/>
            <person name="Cuomo C.A."/>
        </authorList>
    </citation>
    <scope>NUCLEOTIDE SEQUENCE [LARGE SCALE GENOMIC DNA]</scope>
    <source>
        <strain evidence="2">ATCC MYA-826 / Pb01</strain>
    </source>
</reference>
<dbReference type="EMBL" id="KN293995">
    <property type="protein sequence ID" value="EEH39627.2"/>
    <property type="molecule type" value="Genomic_DNA"/>
</dbReference>
<evidence type="ECO:0000313" key="1">
    <source>
        <dbReference type="EMBL" id="EEH39627.2"/>
    </source>
</evidence>
<gene>
    <name evidence="1" type="ORF">PAAG_01816</name>
</gene>
<dbReference type="KEGG" id="pbl:PAAG_01816"/>
<name>C1GTH1_PARBA</name>
<dbReference type="Proteomes" id="UP000002059">
    <property type="component" value="Partially assembled WGS sequence"/>
</dbReference>
<dbReference type="HOGENOM" id="CLU_2655146_0_0_1"/>